<feature type="domain" description="Helix-turn-helix" evidence="1">
    <location>
        <begin position="4"/>
        <end position="50"/>
    </location>
</feature>
<dbReference type="Proteomes" id="UP000308330">
    <property type="component" value="Unassembled WGS sequence"/>
</dbReference>
<protein>
    <submittedName>
        <fullName evidence="2">Helix-turn-helix domain-containing protein</fullName>
    </submittedName>
</protein>
<evidence type="ECO:0000313" key="3">
    <source>
        <dbReference type="Proteomes" id="UP000308330"/>
    </source>
</evidence>
<dbReference type="Gene3D" id="1.10.1660.10">
    <property type="match status" value="1"/>
</dbReference>
<dbReference type="Pfam" id="PF12728">
    <property type="entry name" value="HTH_17"/>
    <property type="match status" value="1"/>
</dbReference>
<dbReference type="InterPro" id="IPR009061">
    <property type="entry name" value="DNA-bd_dom_put_sf"/>
</dbReference>
<gene>
    <name evidence="2" type="ORF">FC748_05840</name>
</gene>
<comment type="caution">
    <text evidence="2">The sequence shown here is derived from an EMBL/GenBank/DDBJ whole genome shotgun (WGS) entry which is preliminary data.</text>
</comment>
<dbReference type="EMBL" id="SZPT01000002">
    <property type="protein sequence ID" value="TKI49083.1"/>
    <property type="molecule type" value="Genomic_DNA"/>
</dbReference>
<accession>A0ABY2T5F5</accession>
<dbReference type="InterPro" id="IPR041657">
    <property type="entry name" value="HTH_17"/>
</dbReference>
<proteinExistence type="predicted"/>
<keyword evidence="3" id="KW-1185">Reference proteome</keyword>
<reference evidence="2 3" key="1">
    <citation type="submission" date="2019-04" db="EMBL/GenBank/DDBJ databases">
        <title>Lysinibacillus genome sequencing.</title>
        <authorList>
            <person name="Dunlap C."/>
        </authorList>
    </citation>
    <scope>NUCLEOTIDE SEQUENCE [LARGE SCALE GENOMIC DNA]</scope>
    <source>
        <strain evidence="2 3">KCTC 33042</strain>
    </source>
</reference>
<name>A0ABY2T5F5_9BACI</name>
<dbReference type="SUPFAM" id="SSF46955">
    <property type="entry name" value="Putative DNA-binding domain"/>
    <property type="match status" value="1"/>
</dbReference>
<organism evidence="2 3">
    <name type="scientific">Lysinibacillus tabacifolii</name>
    <dbReference type="NCBI Taxonomy" id="1173107"/>
    <lineage>
        <taxon>Bacteria</taxon>
        <taxon>Bacillati</taxon>
        <taxon>Bacillota</taxon>
        <taxon>Bacilli</taxon>
        <taxon>Bacillales</taxon>
        <taxon>Bacillaceae</taxon>
        <taxon>Lysinibacillus</taxon>
    </lineage>
</organism>
<evidence type="ECO:0000313" key="2">
    <source>
        <dbReference type="EMBL" id="TKI49083.1"/>
    </source>
</evidence>
<sequence length="76" mass="8958">MKEYTVKEVADLFDNHEETIKRWIRSGKFPNAYRNSDKEGWRVIESDLLKLNKMIPVSEFEQKGTIKSEVNTLVLN</sequence>
<evidence type="ECO:0000259" key="1">
    <source>
        <dbReference type="Pfam" id="PF12728"/>
    </source>
</evidence>